<keyword evidence="2" id="KW-1003">Cell membrane</keyword>
<dbReference type="Gene3D" id="3.40.50.300">
    <property type="entry name" value="P-loop containing nucleotide triphosphate hydrolases"/>
    <property type="match status" value="2"/>
</dbReference>
<evidence type="ECO:0000256" key="8">
    <source>
        <dbReference type="ARBA" id="ARBA00023136"/>
    </source>
</evidence>
<dbReference type="GO" id="GO:0005524">
    <property type="term" value="F:ATP binding"/>
    <property type="evidence" value="ECO:0007669"/>
    <property type="project" value="UniProtKB-KW"/>
</dbReference>
<dbReference type="InterPro" id="IPR017871">
    <property type="entry name" value="ABC_transporter-like_CS"/>
</dbReference>
<accession>A0A4R5Q8E5</accession>
<dbReference type="GO" id="GO:0016887">
    <property type="term" value="F:ATP hydrolysis activity"/>
    <property type="evidence" value="ECO:0007669"/>
    <property type="project" value="InterPro"/>
</dbReference>
<dbReference type="PROSITE" id="PS00211">
    <property type="entry name" value="ABC_TRANSPORTER_1"/>
    <property type="match status" value="1"/>
</dbReference>
<dbReference type="Proteomes" id="UP000295096">
    <property type="component" value="Unassembled WGS sequence"/>
</dbReference>
<dbReference type="InterPro" id="IPR003593">
    <property type="entry name" value="AAA+_ATPase"/>
</dbReference>
<keyword evidence="8" id="KW-0472">Membrane</keyword>
<evidence type="ECO:0000256" key="1">
    <source>
        <dbReference type="ARBA" id="ARBA00022448"/>
    </source>
</evidence>
<dbReference type="CDD" id="cd03215">
    <property type="entry name" value="ABC_Carb_Monos_II"/>
    <property type="match status" value="1"/>
</dbReference>
<dbReference type="PROSITE" id="PS50893">
    <property type="entry name" value="ABC_TRANSPORTER_2"/>
    <property type="match status" value="2"/>
</dbReference>
<evidence type="ECO:0000256" key="3">
    <source>
        <dbReference type="ARBA" id="ARBA00022597"/>
    </source>
</evidence>
<evidence type="ECO:0000256" key="6">
    <source>
        <dbReference type="ARBA" id="ARBA00022840"/>
    </source>
</evidence>
<evidence type="ECO:0000256" key="2">
    <source>
        <dbReference type="ARBA" id="ARBA00022475"/>
    </source>
</evidence>
<evidence type="ECO:0000256" key="5">
    <source>
        <dbReference type="ARBA" id="ARBA00022741"/>
    </source>
</evidence>
<gene>
    <name evidence="10" type="ORF">E2C06_28515</name>
</gene>
<dbReference type="PANTHER" id="PTHR43790">
    <property type="entry name" value="CARBOHYDRATE TRANSPORT ATP-BINDING PROTEIN MG119-RELATED"/>
    <property type="match status" value="1"/>
</dbReference>
<keyword evidence="7" id="KW-1278">Translocase</keyword>
<evidence type="ECO:0000256" key="7">
    <source>
        <dbReference type="ARBA" id="ARBA00022967"/>
    </source>
</evidence>
<dbReference type="CDD" id="cd03216">
    <property type="entry name" value="ABC_Carb_Monos_I"/>
    <property type="match status" value="1"/>
</dbReference>
<evidence type="ECO:0000313" key="11">
    <source>
        <dbReference type="Proteomes" id="UP000295096"/>
    </source>
</evidence>
<comment type="caution">
    <text evidence="10">The sequence shown here is derived from an EMBL/GenBank/DDBJ whole genome shotgun (WGS) entry which is preliminary data.</text>
</comment>
<feature type="domain" description="ABC transporter" evidence="9">
    <location>
        <begin position="10"/>
        <end position="248"/>
    </location>
</feature>
<keyword evidence="11" id="KW-1185">Reference proteome</keyword>
<dbReference type="Pfam" id="PF00005">
    <property type="entry name" value="ABC_tran"/>
    <property type="match status" value="2"/>
</dbReference>
<evidence type="ECO:0000259" key="9">
    <source>
        <dbReference type="PROSITE" id="PS50893"/>
    </source>
</evidence>
<feature type="domain" description="ABC transporter" evidence="9">
    <location>
        <begin position="260"/>
        <end position="503"/>
    </location>
</feature>
<sequence length="517" mass="54151">MEHGPGTPLLALEKIRKAYPGVLALDDVSLHLAPGEVLGLVGENGAGKSTLMKVLGGVVRPDAGRIRLHGRDHRYLTVAEAGAQGIAFVHQELSVFDNLDVAANILIGREPVRGGLLRLVDRAACRARAAPLLARLGADFGPDAPLAALSIAQRQLVEIARALSMAARIIILDEPTSSLTLSETDRLLAAVAALRASGTGIIYITHRLGEITACADRVTCLRDGRVAGDLARQEITHAAMTRLMIGRDLKSLHVPPAAPLRPGGLAAAGLVTQAFPDRAAELAVRPGEILGLAGLVGAGRTSLARALFGIEPALAGEVRLNGESVTPRSPREAIARGIYLVPEDRKRSGILLDMTIAENVTLPDLPRHARAGLLHGAAEARTAEAQRRALGIRAPAVTIGVGTLSGGNQQKVALARWLAMRPRAILLDEPTRGVDVGAKGEIYALMRGLADRGVAVLMISSDMEEVIGVSDRVAVMHEGRIAGILDRAAMSEAAILRLATGQRPEESLAGQAAAEAV</sequence>
<dbReference type="AlphaFoldDB" id="A0A4R5Q8E5"/>
<dbReference type="InterPro" id="IPR003439">
    <property type="entry name" value="ABC_transporter-like_ATP-bd"/>
</dbReference>
<organism evidence="10 11">
    <name type="scientific">Dankookia rubra</name>
    <dbReference type="NCBI Taxonomy" id="1442381"/>
    <lineage>
        <taxon>Bacteria</taxon>
        <taxon>Pseudomonadati</taxon>
        <taxon>Pseudomonadota</taxon>
        <taxon>Alphaproteobacteria</taxon>
        <taxon>Acetobacterales</taxon>
        <taxon>Roseomonadaceae</taxon>
        <taxon>Dankookia</taxon>
    </lineage>
</organism>
<evidence type="ECO:0000313" key="10">
    <source>
        <dbReference type="EMBL" id="TDH59222.1"/>
    </source>
</evidence>
<dbReference type="InterPro" id="IPR050107">
    <property type="entry name" value="ABC_carbohydrate_import_ATPase"/>
</dbReference>
<dbReference type="RefSeq" id="WP_133291977.1">
    <property type="nucleotide sequence ID" value="NZ_SMSJ01000075.1"/>
</dbReference>
<dbReference type="PANTHER" id="PTHR43790:SF3">
    <property type="entry name" value="D-ALLOSE IMPORT ATP-BINDING PROTEIN ALSA-RELATED"/>
    <property type="match status" value="1"/>
</dbReference>
<dbReference type="OrthoDB" id="9805029at2"/>
<keyword evidence="6 10" id="KW-0067">ATP-binding</keyword>
<keyword evidence="3" id="KW-0762">Sugar transport</keyword>
<evidence type="ECO:0000256" key="4">
    <source>
        <dbReference type="ARBA" id="ARBA00022737"/>
    </source>
</evidence>
<dbReference type="EMBL" id="SMSJ01000075">
    <property type="protein sequence ID" value="TDH59222.1"/>
    <property type="molecule type" value="Genomic_DNA"/>
</dbReference>
<reference evidence="10 11" key="1">
    <citation type="journal article" date="2016" name="J. Microbiol.">
        <title>Dankookia rubra gen. nov., sp. nov., an alphaproteobacterium isolated from sediment of a shallow stream.</title>
        <authorList>
            <person name="Kim W.H."/>
            <person name="Kim D.H."/>
            <person name="Kang K."/>
            <person name="Ahn T.Y."/>
        </authorList>
    </citation>
    <scope>NUCLEOTIDE SEQUENCE [LARGE SCALE GENOMIC DNA]</scope>
    <source>
        <strain evidence="10 11">JCM30602</strain>
    </source>
</reference>
<name>A0A4R5Q8E5_9PROT</name>
<protein>
    <submittedName>
        <fullName evidence="10">Sugar ABC transporter ATP-binding protein</fullName>
    </submittedName>
</protein>
<dbReference type="SUPFAM" id="SSF52540">
    <property type="entry name" value="P-loop containing nucleoside triphosphate hydrolases"/>
    <property type="match status" value="2"/>
</dbReference>
<keyword evidence="5" id="KW-0547">Nucleotide-binding</keyword>
<keyword evidence="4" id="KW-0677">Repeat</keyword>
<dbReference type="SMART" id="SM00382">
    <property type="entry name" value="AAA"/>
    <property type="match status" value="2"/>
</dbReference>
<keyword evidence="1" id="KW-0813">Transport</keyword>
<dbReference type="InterPro" id="IPR027417">
    <property type="entry name" value="P-loop_NTPase"/>
</dbReference>
<proteinExistence type="predicted"/>